<name>A0ABS6D263_9FIRM</name>
<comment type="caution">
    <text evidence="1">The sequence shown here is derived from an EMBL/GenBank/DDBJ whole genome shotgun (WGS) entry which is preliminary data.</text>
</comment>
<sequence length="81" mass="9220">MKIELSLKIDGEEKKLEFGTDKKGEAAEVEDAEELQLTQEEADRYEAASDLADCCEYLTEPELISLKLLVQKCQARRERGQ</sequence>
<evidence type="ECO:0000313" key="1">
    <source>
        <dbReference type="EMBL" id="MBU3875674.1"/>
    </source>
</evidence>
<keyword evidence="2" id="KW-1185">Reference proteome</keyword>
<protein>
    <submittedName>
        <fullName evidence="1">Uncharacterized protein</fullName>
    </submittedName>
</protein>
<dbReference type="EMBL" id="JABACJ020000005">
    <property type="protein sequence ID" value="MBU3875674.1"/>
    <property type="molecule type" value="Genomic_DNA"/>
</dbReference>
<evidence type="ECO:0000313" key="2">
    <source>
        <dbReference type="Proteomes" id="UP000723714"/>
    </source>
</evidence>
<accession>A0ABS6D263</accession>
<reference evidence="1 2" key="1">
    <citation type="submission" date="2021-06" db="EMBL/GenBank/DDBJ databases">
        <title>Faecalicatena sp. nov. isolated from porcine feces.</title>
        <authorList>
            <person name="Oh B.S."/>
            <person name="Lee J.H."/>
        </authorList>
    </citation>
    <scope>NUCLEOTIDE SEQUENCE [LARGE SCALE GENOMIC DNA]</scope>
    <source>
        <strain evidence="1 2">AGMB00832</strain>
    </source>
</reference>
<dbReference type="RefSeq" id="WP_216240713.1">
    <property type="nucleotide sequence ID" value="NZ_JABACJ020000005.1"/>
</dbReference>
<organism evidence="1 2">
    <name type="scientific">Faecalicatena faecalis</name>
    <dbReference type="NCBI Taxonomy" id="2726362"/>
    <lineage>
        <taxon>Bacteria</taxon>
        <taxon>Bacillati</taxon>
        <taxon>Bacillota</taxon>
        <taxon>Clostridia</taxon>
        <taxon>Lachnospirales</taxon>
        <taxon>Lachnospiraceae</taxon>
        <taxon>Faecalicatena</taxon>
    </lineage>
</organism>
<dbReference type="Proteomes" id="UP000723714">
    <property type="component" value="Unassembled WGS sequence"/>
</dbReference>
<gene>
    <name evidence="1" type="ORF">HGO97_007605</name>
</gene>
<proteinExistence type="predicted"/>